<keyword evidence="3" id="KW-1185">Reference proteome</keyword>
<proteinExistence type="predicted"/>
<dbReference type="RefSeq" id="WP_317228522.1">
    <property type="nucleotide sequence ID" value="NZ_JAWJEJ010000002.1"/>
</dbReference>
<reference evidence="2 3" key="1">
    <citation type="submission" date="2023-10" db="EMBL/GenBank/DDBJ databases">
        <title>Sphingomonas sp. HF-S4 16S ribosomal RNA gene Genome sequencing and assembly.</title>
        <authorList>
            <person name="Lee H."/>
        </authorList>
    </citation>
    <scope>NUCLEOTIDE SEQUENCE [LARGE SCALE GENOMIC DNA]</scope>
    <source>
        <strain evidence="2 3">HF-S4</strain>
    </source>
</reference>
<evidence type="ECO:0000313" key="2">
    <source>
        <dbReference type="EMBL" id="MDV3459377.1"/>
    </source>
</evidence>
<evidence type="ECO:0000313" key="3">
    <source>
        <dbReference type="Proteomes" id="UP001273531"/>
    </source>
</evidence>
<keyword evidence="1" id="KW-0732">Signal</keyword>
<organism evidence="2 3">
    <name type="scientific">Sphingomonas agrestis</name>
    <dbReference type="NCBI Taxonomy" id="3080540"/>
    <lineage>
        <taxon>Bacteria</taxon>
        <taxon>Pseudomonadati</taxon>
        <taxon>Pseudomonadota</taxon>
        <taxon>Alphaproteobacteria</taxon>
        <taxon>Sphingomonadales</taxon>
        <taxon>Sphingomonadaceae</taxon>
        <taxon>Sphingomonas</taxon>
    </lineage>
</organism>
<accession>A0ABU3YDK8</accession>
<sequence length="417" mass="46183">MLKLLAPLALACAVPAAAQTAEPIDRVWAGHDAAFALVVTDARIYVGYYDAERRLTIASRPRKSSRWRYARLPTRVGWDAHNRIAMALDAQGRLHVAANMHNDPLVYFRTRTPNDLGSFTRVAVMVDRAAERSMTYPEFLKGADGRLIFKYRDGGSGRGREIYNVLDGSEWKRLLDAPLADGEGKRSAYFVGPVVGPDGWFHLTWVWRDTPDAATNHDLSYARSRDLVHWQRSDGTPLALPIRLGDAEIVDPVAVGDGMINNNTVPGFDAAGRVVIAFHKFDGAGNTQVFLARREVTGWRIVPASDWKHFRWEFGGNGSLDFRLRLGTPKVEGDLLVLPVVRDGKPIDLLLDAATLARKGERPGRRLGEIAVPPGMQRNTVEDASGIALAWPSLPPNRDVPRDQVPEPQVLRLIVPD</sequence>
<dbReference type="Proteomes" id="UP001273531">
    <property type="component" value="Unassembled WGS sequence"/>
</dbReference>
<dbReference type="EMBL" id="JAWJEJ010000002">
    <property type="protein sequence ID" value="MDV3459377.1"/>
    <property type="molecule type" value="Genomic_DNA"/>
</dbReference>
<dbReference type="Pfam" id="PF15892">
    <property type="entry name" value="BNR_4"/>
    <property type="match status" value="1"/>
</dbReference>
<dbReference type="InterPro" id="IPR023296">
    <property type="entry name" value="Glyco_hydro_beta-prop_sf"/>
</dbReference>
<gene>
    <name evidence="2" type="ORF">RZN05_20455</name>
</gene>
<protein>
    <submittedName>
        <fullName evidence="2">BNR repeat-containing protein</fullName>
    </submittedName>
</protein>
<feature type="chain" id="PRO_5046118397" evidence="1">
    <location>
        <begin position="19"/>
        <end position="417"/>
    </location>
</feature>
<feature type="signal peptide" evidence="1">
    <location>
        <begin position="1"/>
        <end position="18"/>
    </location>
</feature>
<name>A0ABU3YDK8_9SPHN</name>
<evidence type="ECO:0000256" key="1">
    <source>
        <dbReference type="SAM" id="SignalP"/>
    </source>
</evidence>
<comment type="caution">
    <text evidence="2">The sequence shown here is derived from an EMBL/GenBank/DDBJ whole genome shotgun (WGS) entry which is preliminary data.</text>
</comment>
<dbReference type="Gene3D" id="2.115.10.20">
    <property type="entry name" value="Glycosyl hydrolase domain, family 43"/>
    <property type="match status" value="1"/>
</dbReference>